<evidence type="ECO:0000313" key="3">
    <source>
        <dbReference type="Proteomes" id="UP000738376"/>
    </source>
</evidence>
<keyword evidence="3" id="KW-1185">Reference proteome</keyword>
<accession>A0ABX1LSI1</accession>
<dbReference type="RefSeq" id="WP_169363907.1">
    <property type="nucleotide sequence ID" value="NZ_JAAVJL010000001.1"/>
</dbReference>
<reference evidence="2 3" key="1">
    <citation type="submission" date="2020-03" db="EMBL/GenBank/DDBJ databases">
        <title>Draft Genome Sequence of 2-Methylisoborneol Producing Pseudanabaena yagii Strain GIHE-NHR1 Isolated from North Han River in South Korea.</title>
        <authorList>
            <person name="Jeong J."/>
        </authorList>
    </citation>
    <scope>NUCLEOTIDE SEQUENCE [LARGE SCALE GENOMIC DNA]</scope>
    <source>
        <strain evidence="2 3">GIHE-NHR1</strain>
    </source>
</reference>
<keyword evidence="1" id="KW-0175">Coiled coil</keyword>
<name>A0ABX1LSI1_9CYAN</name>
<sequence>MTILPFFLRILYLPRLDKEIKVISAYIEASQDNVEQLLHEIDQLKSRLSGVTGAIRVEMEAEIVFVENELKIARQIVEDGKDYLKVLLDYQALLK</sequence>
<dbReference type="EMBL" id="JAAVJL010000001">
    <property type="protein sequence ID" value="NMF59089.1"/>
    <property type="molecule type" value="Genomic_DNA"/>
</dbReference>
<evidence type="ECO:0000313" key="2">
    <source>
        <dbReference type="EMBL" id="NMF59089.1"/>
    </source>
</evidence>
<evidence type="ECO:0000256" key="1">
    <source>
        <dbReference type="SAM" id="Coils"/>
    </source>
</evidence>
<comment type="caution">
    <text evidence="2">The sequence shown here is derived from an EMBL/GenBank/DDBJ whole genome shotgun (WGS) entry which is preliminary data.</text>
</comment>
<protein>
    <submittedName>
        <fullName evidence="2">Uncharacterized protein</fullName>
    </submittedName>
</protein>
<dbReference type="Proteomes" id="UP000738376">
    <property type="component" value="Unassembled WGS sequence"/>
</dbReference>
<gene>
    <name evidence="2" type="ORF">HC246_13980</name>
</gene>
<feature type="coiled-coil region" evidence="1">
    <location>
        <begin position="27"/>
        <end position="76"/>
    </location>
</feature>
<proteinExistence type="predicted"/>
<organism evidence="2 3">
    <name type="scientific">Pseudanabaena yagii GIHE-NHR1</name>
    <dbReference type="NCBI Taxonomy" id="2722753"/>
    <lineage>
        <taxon>Bacteria</taxon>
        <taxon>Bacillati</taxon>
        <taxon>Cyanobacteriota</taxon>
        <taxon>Cyanophyceae</taxon>
        <taxon>Pseudanabaenales</taxon>
        <taxon>Pseudanabaenaceae</taxon>
        <taxon>Pseudanabaena</taxon>
        <taxon>Pseudanabaena yagii</taxon>
    </lineage>
</organism>